<evidence type="ECO:0000256" key="2">
    <source>
        <dbReference type="ARBA" id="ARBA00022792"/>
    </source>
</evidence>
<keyword evidence="5" id="KW-0472">Membrane</keyword>
<keyword evidence="3" id="KW-0378">Hydrolase</keyword>
<dbReference type="GO" id="GO:0006465">
    <property type="term" value="P:signal peptide processing"/>
    <property type="evidence" value="ECO:0007669"/>
    <property type="project" value="InterPro"/>
</dbReference>
<evidence type="ECO:0000256" key="3">
    <source>
        <dbReference type="ARBA" id="ARBA00022801"/>
    </source>
</evidence>
<dbReference type="SUPFAM" id="SSF51306">
    <property type="entry name" value="LexA/Signal peptidase"/>
    <property type="match status" value="1"/>
</dbReference>
<dbReference type="PANTHER" id="PTHR12383">
    <property type="entry name" value="PROTEASE FAMILY S26 MITOCHONDRIAL INNER MEMBRANE PROTEASE-RELATED"/>
    <property type="match status" value="1"/>
</dbReference>
<organism evidence="9">
    <name type="scientific">Auxenochlorella protothecoides</name>
    <name type="common">Green microalga</name>
    <name type="synonym">Chlorella protothecoides</name>
    <dbReference type="NCBI Taxonomy" id="3075"/>
    <lineage>
        <taxon>Eukaryota</taxon>
        <taxon>Viridiplantae</taxon>
        <taxon>Chlorophyta</taxon>
        <taxon>core chlorophytes</taxon>
        <taxon>Trebouxiophyceae</taxon>
        <taxon>Chlorellales</taxon>
        <taxon>Chlorellaceae</taxon>
        <taxon>Auxenochlorella</taxon>
    </lineage>
</organism>
<dbReference type="InterPro" id="IPR052064">
    <property type="entry name" value="Mito_IMP1_subunit"/>
</dbReference>
<evidence type="ECO:0000256" key="7">
    <source>
        <dbReference type="PIRSR" id="PIRSR600223-1"/>
    </source>
</evidence>
<dbReference type="PANTHER" id="PTHR12383:SF16">
    <property type="entry name" value="MITOCHONDRIAL INNER MEMBRANE PROTEASE SUBUNIT 1"/>
    <property type="match status" value="1"/>
</dbReference>
<dbReference type="Pfam" id="PF10502">
    <property type="entry name" value="Peptidase_S26"/>
    <property type="match status" value="2"/>
</dbReference>
<evidence type="ECO:0000256" key="6">
    <source>
        <dbReference type="ARBA" id="ARBA00038445"/>
    </source>
</evidence>
<keyword evidence="2" id="KW-0999">Mitochondrion inner membrane</keyword>
<dbReference type="CDD" id="cd06530">
    <property type="entry name" value="S26_SPase_I"/>
    <property type="match status" value="1"/>
</dbReference>
<feature type="active site" evidence="7">
    <location>
        <position position="50"/>
    </location>
</feature>
<dbReference type="InterPro" id="IPR000223">
    <property type="entry name" value="Pept_S26A_signal_pept_1"/>
</dbReference>
<dbReference type="EMBL" id="GDKF01003066">
    <property type="protein sequence ID" value="JAT75556.1"/>
    <property type="molecule type" value="Transcribed_RNA"/>
</dbReference>
<evidence type="ECO:0000256" key="4">
    <source>
        <dbReference type="ARBA" id="ARBA00023128"/>
    </source>
</evidence>
<proteinExistence type="inferred from homology"/>
<dbReference type="AlphaFoldDB" id="A0A1D2A8K4"/>
<feature type="domain" description="Peptidase S26" evidence="8">
    <location>
        <begin position="116"/>
        <end position="156"/>
    </location>
</feature>
<dbReference type="Gene3D" id="2.10.109.10">
    <property type="entry name" value="Umud Fragment, subunit A"/>
    <property type="match status" value="1"/>
</dbReference>
<dbReference type="GO" id="GO:0006627">
    <property type="term" value="P:protein processing involved in protein targeting to mitochondrion"/>
    <property type="evidence" value="ECO:0007669"/>
    <property type="project" value="TreeGrafter"/>
</dbReference>
<feature type="active site" evidence="7">
    <location>
        <position position="94"/>
    </location>
</feature>
<name>A0A1D2A8K4_AUXPR</name>
<dbReference type="InterPro" id="IPR019533">
    <property type="entry name" value="Peptidase_S26"/>
</dbReference>
<comment type="similarity">
    <text evidence="6">Belongs to the peptidase S26 family. IMP1 subfamily.</text>
</comment>
<evidence type="ECO:0000256" key="1">
    <source>
        <dbReference type="ARBA" id="ARBA00004273"/>
    </source>
</evidence>
<dbReference type="InterPro" id="IPR036286">
    <property type="entry name" value="LexA/Signal_pep-like_sf"/>
</dbReference>
<protein>
    <recommendedName>
        <fullName evidence="8">Peptidase S26 domain-containing protein</fullName>
    </recommendedName>
</protein>
<evidence type="ECO:0000313" key="9">
    <source>
        <dbReference type="EMBL" id="JAT75556.1"/>
    </source>
</evidence>
<sequence>MSAGAGWAHGRSTRSLRSLLERAIWFAKAAAAIHVFRNYVAEFTVPIGLSMSPTFNTHGDVALLERVSVATRSIKVGDVVVARSVQNVRHIVIKRVLGLEGDVVPLPGSTTGRRVAVVPKGHVWLQGDNFHNSTDSRTYGPVPYALLQGRVFLKIWPPQDAGWVRSGIPDYMFPHGTGL</sequence>
<dbReference type="PRINTS" id="PR00727">
    <property type="entry name" value="LEADERPTASE"/>
</dbReference>
<feature type="domain" description="Peptidase S26" evidence="8">
    <location>
        <begin position="24"/>
        <end position="105"/>
    </location>
</feature>
<accession>A0A1D2A8K4</accession>
<dbReference type="GO" id="GO:0042720">
    <property type="term" value="C:mitochondrial inner membrane peptidase complex"/>
    <property type="evidence" value="ECO:0007669"/>
    <property type="project" value="TreeGrafter"/>
</dbReference>
<keyword evidence="4" id="KW-0496">Mitochondrion</keyword>
<comment type="subcellular location">
    <subcellularLocation>
        <location evidence="1">Mitochondrion inner membrane</location>
    </subcellularLocation>
</comment>
<dbReference type="GO" id="GO:0004252">
    <property type="term" value="F:serine-type endopeptidase activity"/>
    <property type="evidence" value="ECO:0007669"/>
    <property type="project" value="InterPro"/>
</dbReference>
<evidence type="ECO:0000256" key="5">
    <source>
        <dbReference type="ARBA" id="ARBA00023136"/>
    </source>
</evidence>
<evidence type="ECO:0000259" key="8">
    <source>
        <dbReference type="Pfam" id="PF10502"/>
    </source>
</evidence>
<gene>
    <name evidence="9" type="ORF">g.36361</name>
</gene>
<reference evidence="9" key="1">
    <citation type="submission" date="2015-08" db="EMBL/GenBank/DDBJ databases">
        <authorList>
            <person name="Babu N.S."/>
            <person name="Beckwith C.J."/>
            <person name="Beseler K.G."/>
            <person name="Brison A."/>
            <person name="Carone J.V."/>
            <person name="Caskin T.P."/>
            <person name="Diamond M."/>
            <person name="Durham M.E."/>
            <person name="Foxe J.M."/>
            <person name="Go M."/>
            <person name="Henderson B.A."/>
            <person name="Jones I.B."/>
            <person name="McGettigan J.A."/>
            <person name="Micheletti S.J."/>
            <person name="Nasrallah M.E."/>
            <person name="Ortiz D."/>
            <person name="Piller C.R."/>
            <person name="Privatt S.R."/>
            <person name="Schneider S.L."/>
            <person name="Sharp S."/>
            <person name="Smith T.C."/>
            <person name="Stanton J.D."/>
            <person name="Ullery H.E."/>
            <person name="Wilson R.J."/>
            <person name="Serrano M.G."/>
            <person name="Buck G."/>
            <person name="Lee V."/>
            <person name="Wang Y."/>
            <person name="Carvalho R."/>
            <person name="Voegtly L."/>
            <person name="Shi R."/>
            <person name="Duckworth R."/>
            <person name="Johnson A."/>
            <person name="Loviza R."/>
            <person name="Walstead R."/>
            <person name="Shah Z."/>
            <person name="Kiflezghi M."/>
            <person name="Wade K."/>
            <person name="Ball S.L."/>
            <person name="Bradley K.W."/>
            <person name="Asai D.J."/>
            <person name="Bowman C.A."/>
            <person name="Russell D.A."/>
            <person name="Pope W.H."/>
            <person name="Jacobs-Sera D."/>
            <person name="Hendrix R.W."/>
            <person name="Hatfull G.F."/>
        </authorList>
    </citation>
    <scope>NUCLEOTIDE SEQUENCE</scope>
</reference>